<feature type="active site" description="Proton donor" evidence="10">
    <location>
        <position position="410"/>
    </location>
</feature>
<sequence length="466" mass="51660">MTVPSIVNSFSDVANDKFRTSLLNSECNDHNHTYAVDGLNNVITKRVSKPNTAEALAKSRKMVGQALYDHISAIDLDTCLPEEEESFFVCDLGEVLRLYKNWCEKLPRIKPYYAVKCNNDPKLLEVLATLGTGFDCASTGEINTILNLGVSPDRIAYANPCKSISSVRNAKEVNVNLTTFDNSDELYKIAKYHPESRLLLRISTDDESAQCRLSTKFGASMSESFDLLRLAKKLQLNVAGVAFHVGSGASDFSAITQATKDSSILFEEGTRLGFKMNILDVGGGFVLQTFNESSRYLREACDQYFPEKLFPELKIIAEPGRYFAASAFTLACNVIARRMTTQSLDSTTPTAHAMLYVNDGLYNNLNCVLYDHQLPKGKALTINGRFVYDLQFSLPESEKKIPVSIWGPTCDGLDCISEMTYVSSLMEVGDWIFFDEIGAYTSAAATAFNGFQKESHTIYTCSESLI</sequence>
<accession>A0A1B2J802</accession>
<keyword evidence="4 10" id="KW-0663">Pyridoxal phosphate</keyword>
<dbReference type="GO" id="GO:0004586">
    <property type="term" value="F:ornithine decarboxylase activity"/>
    <property type="evidence" value="ECO:0007669"/>
    <property type="project" value="UniProtKB-EC"/>
</dbReference>
<evidence type="ECO:0000256" key="2">
    <source>
        <dbReference type="ARBA" id="ARBA00008872"/>
    </source>
</evidence>
<keyword evidence="15" id="KW-1185">Reference proteome</keyword>
<evidence type="ECO:0000256" key="10">
    <source>
        <dbReference type="PIRSR" id="PIRSR600183-50"/>
    </source>
</evidence>
<dbReference type="InterPro" id="IPR002433">
    <property type="entry name" value="Orn_de-COase"/>
</dbReference>
<name>A0A1B2J802_PICPA</name>
<proteinExistence type="inferred from homology"/>
<reference evidence="14 15" key="1">
    <citation type="submission" date="2016-02" db="EMBL/GenBank/DDBJ databases">
        <title>Comparative genomic and transcriptomic foundation for Pichia pastoris.</title>
        <authorList>
            <person name="Love K.R."/>
            <person name="Shah K.A."/>
            <person name="Whittaker C.A."/>
            <person name="Wu J."/>
            <person name="Bartlett M.C."/>
            <person name="Ma D."/>
            <person name="Leeson R.L."/>
            <person name="Priest M."/>
            <person name="Young S.K."/>
            <person name="Love J.C."/>
        </authorList>
    </citation>
    <scope>NUCLEOTIDE SEQUENCE [LARGE SCALE GENOMIC DNA]</scope>
    <source>
        <strain evidence="14 15">ATCC 28485</strain>
    </source>
</reference>
<keyword evidence="5" id="KW-0456">Lyase</keyword>
<evidence type="ECO:0000256" key="7">
    <source>
        <dbReference type="ARBA" id="ARBA00034138"/>
    </source>
</evidence>
<evidence type="ECO:0000256" key="8">
    <source>
        <dbReference type="ARBA" id="ARBA00046672"/>
    </source>
</evidence>
<comment type="similarity">
    <text evidence="2 11">Belongs to the Orn/Lys/Arg decarboxylase class-II family.</text>
</comment>
<dbReference type="InterPro" id="IPR000183">
    <property type="entry name" value="Orn/DAP/Arg_de-COase"/>
</dbReference>
<dbReference type="OrthoDB" id="5034579at2759"/>
<feature type="domain" description="Orn/DAP/Arg decarboxylase 2 C-terminal" evidence="12">
    <location>
        <begin position="88"/>
        <end position="438"/>
    </location>
</feature>
<keyword evidence="3" id="KW-0210">Decarboxylase</keyword>
<dbReference type="GO" id="GO:0005737">
    <property type="term" value="C:cytoplasm"/>
    <property type="evidence" value="ECO:0007669"/>
    <property type="project" value="TreeGrafter"/>
</dbReference>
<dbReference type="AlphaFoldDB" id="A0A1B2J802"/>
<evidence type="ECO:0000256" key="9">
    <source>
        <dbReference type="ARBA" id="ARBA00049127"/>
    </source>
</evidence>
<dbReference type="GO" id="GO:0033387">
    <property type="term" value="P:putrescine biosynthetic process from arginine, via ornithine"/>
    <property type="evidence" value="ECO:0007669"/>
    <property type="project" value="TreeGrafter"/>
</dbReference>
<dbReference type="Pfam" id="PF00278">
    <property type="entry name" value="Orn_DAP_Arg_deC"/>
    <property type="match status" value="1"/>
</dbReference>
<evidence type="ECO:0000256" key="3">
    <source>
        <dbReference type="ARBA" id="ARBA00022793"/>
    </source>
</evidence>
<evidence type="ECO:0000313" key="15">
    <source>
        <dbReference type="Proteomes" id="UP000094565"/>
    </source>
</evidence>
<feature type="modified residue" description="N6-(pyridoxal phosphate)lysine" evidence="10">
    <location>
        <position position="116"/>
    </location>
</feature>
<evidence type="ECO:0000256" key="4">
    <source>
        <dbReference type="ARBA" id="ARBA00022898"/>
    </source>
</evidence>
<dbReference type="InterPro" id="IPR009006">
    <property type="entry name" value="Ala_racemase/Decarboxylase_C"/>
</dbReference>
<dbReference type="InterPro" id="IPR022644">
    <property type="entry name" value="De-COase2_N"/>
</dbReference>
<dbReference type="Gene3D" id="3.20.20.10">
    <property type="entry name" value="Alanine racemase"/>
    <property type="match status" value="1"/>
</dbReference>
<evidence type="ECO:0000259" key="13">
    <source>
        <dbReference type="Pfam" id="PF02784"/>
    </source>
</evidence>
<dbReference type="EMBL" id="CP014584">
    <property type="protein sequence ID" value="ANZ74106.1"/>
    <property type="molecule type" value="Genomic_DNA"/>
</dbReference>
<evidence type="ECO:0000256" key="5">
    <source>
        <dbReference type="ARBA" id="ARBA00023239"/>
    </source>
</evidence>
<dbReference type="FunFam" id="3.20.20.10:FF:000005">
    <property type="entry name" value="Ornithine decarboxylase"/>
    <property type="match status" value="1"/>
</dbReference>
<dbReference type="SUPFAM" id="SSF50621">
    <property type="entry name" value="Alanine racemase C-terminal domain-like"/>
    <property type="match status" value="1"/>
</dbReference>
<dbReference type="PRINTS" id="PR01179">
    <property type="entry name" value="ODADCRBXLASE"/>
</dbReference>
<evidence type="ECO:0000256" key="1">
    <source>
        <dbReference type="ARBA" id="ARBA00001933"/>
    </source>
</evidence>
<dbReference type="PRINTS" id="PR01182">
    <property type="entry name" value="ORNDCRBXLASE"/>
</dbReference>
<feature type="domain" description="Orn/DAP/Arg decarboxylase 2 N-terminal" evidence="13">
    <location>
        <begin position="93"/>
        <end position="325"/>
    </location>
</feature>
<dbReference type="PROSITE" id="PS00878">
    <property type="entry name" value="ODR_DC_2_1"/>
    <property type="match status" value="1"/>
</dbReference>
<evidence type="ECO:0000256" key="6">
    <source>
        <dbReference type="ARBA" id="ARBA00034115"/>
    </source>
</evidence>
<dbReference type="InterPro" id="IPR022653">
    <property type="entry name" value="De-COase2_pyr-phos_BS"/>
</dbReference>
<protein>
    <recommendedName>
        <fullName evidence="7">ornithine decarboxylase</fullName>
        <ecNumber evidence="7">4.1.1.17</ecNumber>
    </recommendedName>
</protein>
<dbReference type="InterPro" id="IPR022643">
    <property type="entry name" value="De-COase2_C"/>
</dbReference>
<evidence type="ECO:0000259" key="12">
    <source>
        <dbReference type="Pfam" id="PF00278"/>
    </source>
</evidence>
<comment type="cofactor">
    <cofactor evidence="1 10">
        <name>pyridoxal 5'-phosphate</name>
        <dbReference type="ChEBI" id="CHEBI:597326"/>
    </cofactor>
</comment>
<dbReference type="EC" id="4.1.1.17" evidence="7"/>
<gene>
    <name evidence="14" type="primary">SPE1</name>
    <name evidence="14" type="ORF">ATY40_BA7500444</name>
</gene>
<evidence type="ECO:0000313" key="14">
    <source>
        <dbReference type="EMBL" id="ANZ74106.1"/>
    </source>
</evidence>
<dbReference type="Gene3D" id="2.40.37.10">
    <property type="entry name" value="Lyase, Ornithine Decarboxylase, Chain A, domain 1"/>
    <property type="match status" value="1"/>
</dbReference>
<evidence type="ECO:0000256" key="11">
    <source>
        <dbReference type="RuleBase" id="RU003737"/>
    </source>
</evidence>
<comment type="catalytic activity">
    <reaction evidence="9">
        <text>L-ornithine + H(+) = putrescine + CO2</text>
        <dbReference type="Rhea" id="RHEA:22964"/>
        <dbReference type="ChEBI" id="CHEBI:15378"/>
        <dbReference type="ChEBI" id="CHEBI:16526"/>
        <dbReference type="ChEBI" id="CHEBI:46911"/>
        <dbReference type="ChEBI" id="CHEBI:326268"/>
        <dbReference type="EC" id="4.1.1.17"/>
    </reaction>
</comment>
<dbReference type="SUPFAM" id="SSF51419">
    <property type="entry name" value="PLP-binding barrel"/>
    <property type="match status" value="1"/>
</dbReference>
<dbReference type="PANTHER" id="PTHR11482">
    <property type="entry name" value="ARGININE/DIAMINOPIMELATE/ORNITHINE DECARBOXYLASE"/>
    <property type="match status" value="1"/>
</dbReference>
<dbReference type="CDD" id="cd00622">
    <property type="entry name" value="PLPDE_III_ODC"/>
    <property type="match status" value="1"/>
</dbReference>
<comment type="subunit">
    <text evidence="8">Homodimer. Only the dimer is catalytically active, as the active sites are constructed of residues from both monomers.</text>
</comment>
<dbReference type="InterPro" id="IPR029066">
    <property type="entry name" value="PLP-binding_barrel"/>
</dbReference>
<dbReference type="Pfam" id="PF02784">
    <property type="entry name" value="Orn_Arg_deC_N"/>
    <property type="match status" value="1"/>
</dbReference>
<dbReference type="Proteomes" id="UP000094565">
    <property type="component" value="Chromosome 1"/>
</dbReference>
<dbReference type="PANTHER" id="PTHR11482:SF6">
    <property type="entry name" value="ORNITHINE DECARBOXYLASE 1-RELATED"/>
    <property type="match status" value="1"/>
</dbReference>
<organism evidence="14 15">
    <name type="scientific">Komagataella pastoris</name>
    <name type="common">Yeast</name>
    <name type="synonym">Pichia pastoris</name>
    <dbReference type="NCBI Taxonomy" id="4922"/>
    <lineage>
        <taxon>Eukaryota</taxon>
        <taxon>Fungi</taxon>
        <taxon>Dikarya</taxon>
        <taxon>Ascomycota</taxon>
        <taxon>Saccharomycotina</taxon>
        <taxon>Pichiomycetes</taxon>
        <taxon>Pichiales</taxon>
        <taxon>Pichiaceae</taxon>
        <taxon>Komagataella</taxon>
    </lineage>
</organism>
<comment type="pathway">
    <text evidence="6">Amine and polyamine biosynthesis; putrescine biosynthesis via L-ornithine pathway; putrescine from L-ornithine: step 1/1.</text>
</comment>